<keyword evidence="1" id="KW-0812">Transmembrane</keyword>
<dbReference type="Pfam" id="PF08636">
    <property type="entry name" value="Pkr1"/>
    <property type="match status" value="1"/>
</dbReference>
<keyword evidence="1" id="KW-0472">Membrane</keyword>
<dbReference type="PANTHER" id="PTHR28251:SF1">
    <property type="entry name" value="V-TYPE ATPASE ASSEMBLY FACTOR PKR1"/>
    <property type="match status" value="1"/>
</dbReference>
<name>A0A0D7BMQ6_9AGAR</name>
<evidence type="ECO:0000256" key="1">
    <source>
        <dbReference type="SAM" id="Phobius"/>
    </source>
</evidence>
<gene>
    <name evidence="2" type="ORF">CYLTODRAFT_418555</name>
</gene>
<keyword evidence="3" id="KW-1185">Reference proteome</keyword>
<evidence type="ECO:0000313" key="3">
    <source>
        <dbReference type="Proteomes" id="UP000054007"/>
    </source>
</evidence>
<dbReference type="InterPro" id="IPR013945">
    <property type="entry name" value="Pkr1"/>
</dbReference>
<evidence type="ECO:0008006" key="4">
    <source>
        <dbReference type="Google" id="ProtNLM"/>
    </source>
</evidence>
<protein>
    <recommendedName>
        <fullName evidence="4">Pkr1-domain-containing protein</fullName>
    </recommendedName>
</protein>
<keyword evidence="1" id="KW-1133">Transmembrane helix</keyword>
<sequence length="97" mass="10767">MSEFESLPPVDTSESFFTQILNPGSSLHPTFLLALDLAFVFLLLVLVGLLFITGGNLHFVGLICVELALWGSIKWFVNELHQIPAPQPQAEESKKEQ</sequence>
<dbReference type="Proteomes" id="UP000054007">
    <property type="component" value="Unassembled WGS sequence"/>
</dbReference>
<feature type="transmembrane region" description="Helical" evidence="1">
    <location>
        <begin position="31"/>
        <end position="52"/>
    </location>
</feature>
<dbReference type="EMBL" id="KN880450">
    <property type="protein sequence ID" value="KIY71838.1"/>
    <property type="molecule type" value="Genomic_DNA"/>
</dbReference>
<dbReference type="PANTHER" id="PTHR28251">
    <property type="entry name" value="V-TYPE ATPASE ASSEMBLY FACTOR PKR1"/>
    <property type="match status" value="1"/>
</dbReference>
<evidence type="ECO:0000313" key="2">
    <source>
        <dbReference type="EMBL" id="KIY71838.1"/>
    </source>
</evidence>
<dbReference type="OrthoDB" id="9626941at2759"/>
<proteinExistence type="predicted"/>
<dbReference type="GO" id="GO:0070072">
    <property type="term" value="P:vacuolar proton-transporting V-type ATPase complex assembly"/>
    <property type="evidence" value="ECO:0007669"/>
    <property type="project" value="InterPro"/>
</dbReference>
<dbReference type="AlphaFoldDB" id="A0A0D7BMQ6"/>
<reference evidence="2 3" key="1">
    <citation type="journal article" date="2015" name="Fungal Genet. Biol.">
        <title>Evolution of novel wood decay mechanisms in Agaricales revealed by the genome sequences of Fistulina hepatica and Cylindrobasidium torrendii.</title>
        <authorList>
            <person name="Floudas D."/>
            <person name="Held B.W."/>
            <person name="Riley R."/>
            <person name="Nagy L.G."/>
            <person name="Koehler G."/>
            <person name="Ransdell A.S."/>
            <person name="Younus H."/>
            <person name="Chow J."/>
            <person name="Chiniquy J."/>
            <person name="Lipzen A."/>
            <person name="Tritt A."/>
            <person name="Sun H."/>
            <person name="Haridas S."/>
            <person name="LaButti K."/>
            <person name="Ohm R.A."/>
            <person name="Kues U."/>
            <person name="Blanchette R.A."/>
            <person name="Grigoriev I.V."/>
            <person name="Minto R.E."/>
            <person name="Hibbett D.S."/>
        </authorList>
    </citation>
    <scope>NUCLEOTIDE SEQUENCE [LARGE SCALE GENOMIC DNA]</scope>
    <source>
        <strain evidence="2 3">FP15055 ss-10</strain>
    </source>
</reference>
<accession>A0A0D7BMQ6</accession>
<dbReference type="GO" id="GO:0005789">
    <property type="term" value="C:endoplasmic reticulum membrane"/>
    <property type="evidence" value="ECO:0007669"/>
    <property type="project" value="TreeGrafter"/>
</dbReference>
<organism evidence="2 3">
    <name type="scientific">Cylindrobasidium torrendii FP15055 ss-10</name>
    <dbReference type="NCBI Taxonomy" id="1314674"/>
    <lineage>
        <taxon>Eukaryota</taxon>
        <taxon>Fungi</taxon>
        <taxon>Dikarya</taxon>
        <taxon>Basidiomycota</taxon>
        <taxon>Agaricomycotina</taxon>
        <taxon>Agaricomycetes</taxon>
        <taxon>Agaricomycetidae</taxon>
        <taxon>Agaricales</taxon>
        <taxon>Marasmiineae</taxon>
        <taxon>Physalacriaceae</taxon>
        <taxon>Cylindrobasidium</taxon>
    </lineage>
</organism>